<accession>A0ABD3Y042</accession>
<evidence type="ECO:0000259" key="5">
    <source>
        <dbReference type="PROSITE" id="PS50089"/>
    </source>
</evidence>
<keyword evidence="3" id="KW-0862">Zinc</keyword>
<evidence type="ECO:0000259" key="6">
    <source>
        <dbReference type="PROSITE" id="PS50119"/>
    </source>
</evidence>
<evidence type="ECO:0000256" key="1">
    <source>
        <dbReference type="ARBA" id="ARBA00022723"/>
    </source>
</evidence>
<protein>
    <submittedName>
        <fullName evidence="7">Uncharacterized protein</fullName>
    </submittedName>
</protein>
<dbReference type="PANTHER" id="PTHR25462">
    <property type="entry name" value="BONUS, ISOFORM C-RELATED"/>
    <property type="match status" value="1"/>
</dbReference>
<evidence type="ECO:0000256" key="3">
    <source>
        <dbReference type="ARBA" id="ARBA00022833"/>
    </source>
</evidence>
<organism evidence="7 8">
    <name type="scientific">Sinanodonta woodiana</name>
    <name type="common">Chinese pond mussel</name>
    <name type="synonym">Anodonta woodiana</name>
    <dbReference type="NCBI Taxonomy" id="1069815"/>
    <lineage>
        <taxon>Eukaryota</taxon>
        <taxon>Metazoa</taxon>
        <taxon>Spiralia</taxon>
        <taxon>Lophotrochozoa</taxon>
        <taxon>Mollusca</taxon>
        <taxon>Bivalvia</taxon>
        <taxon>Autobranchia</taxon>
        <taxon>Heteroconchia</taxon>
        <taxon>Palaeoheterodonta</taxon>
        <taxon>Unionida</taxon>
        <taxon>Unionoidea</taxon>
        <taxon>Unionidae</taxon>
        <taxon>Unioninae</taxon>
        <taxon>Sinanodonta</taxon>
    </lineage>
</organism>
<dbReference type="PROSITE" id="PS50089">
    <property type="entry name" value="ZF_RING_2"/>
    <property type="match status" value="1"/>
</dbReference>
<dbReference type="InterPro" id="IPR017907">
    <property type="entry name" value="Znf_RING_CS"/>
</dbReference>
<dbReference type="Pfam" id="PF00643">
    <property type="entry name" value="zf-B_box"/>
    <property type="match status" value="1"/>
</dbReference>
<dbReference type="InterPro" id="IPR018957">
    <property type="entry name" value="Znf_C3HC4_RING-type"/>
</dbReference>
<dbReference type="Gene3D" id="3.30.160.60">
    <property type="entry name" value="Classic Zinc Finger"/>
    <property type="match status" value="1"/>
</dbReference>
<dbReference type="CDD" id="cd19757">
    <property type="entry name" value="Bbox1"/>
    <property type="match status" value="1"/>
</dbReference>
<feature type="domain" description="RING-type" evidence="5">
    <location>
        <begin position="9"/>
        <end position="52"/>
    </location>
</feature>
<dbReference type="PROSITE" id="PS50119">
    <property type="entry name" value="ZF_BBOX"/>
    <property type="match status" value="1"/>
</dbReference>
<keyword evidence="8" id="KW-1185">Reference proteome</keyword>
<comment type="caution">
    <text evidence="7">The sequence shown here is derived from an EMBL/GenBank/DDBJ whole genome shotgun (WGS) entry which is preliminary data.</text>
</comment>
<dbReference type="PANTHER" id="PTHR25462:SF296">
    <property type="entry name" value="MEIOTIC P26, ISOFORM F"/>
    <property type="match status" value="1"/>
</dbReference>
<dbReference type="Proteomes" id="UP001634394">
    <property type="component" value="Unassembled WGS sequence"/>
</dbReference>
<dbReference type="Gene3D" id="3.30.40.10">
    <property type="entry name" value="Zinc/RING finger domain, C3HC4 (zinc finger)"/>
    <property type="match status" value="1"/>
</dbReference>
<evidence type="ECO:0000256" key="2">
    <source>
        <dbReference type="ARBA" id="ARBA00022771"/>
    </source>
</evidence>
<dbReference type="InterPro" id="IPR001841">
    <property type="entry name" value="Znf_RING"/>
</dbReference>
<evidence type="ECO:0000313" key="8">
    <source>
        <dbReference type="Proteomes" id="UP001634394"/>
    </source>
</evidence>
<dbReference type="SUPFAM" id="SSF57845">
    <property type="entry name" value="B-box zinc-binding domain"/>
    <property type="match status" value="1"/>
</dbReference>
<dbReference type="InterPro" id="IPR013083">
    <property type="entry name" value="Znf_RING/FYVE/PHD"/>
</dbReference>
<dbReference type="PROSITE" id="PS00518">
    <property type="entry name" value="ZF_RING_1"/>
    <property type="match status" value="1"/>
</dbReference>
<dbReference type="SUPFAM" id="SSF57850">
    <property type="entry name" value="RING/U-box"/>
    <property type="match status" value="1"/>
</dbReference>
<gene>
    <name evidence="7" type="ORF">ACJMK2_002949</name>
</gene>
<keyword evidence="1" id="KW-0479">Metal-binding</keyword>
<proteinExistence type="predicted"/>
<name>A0ABD3Y042_SINWO</name>
<reference evidence="7 8" key="1">
    <citation type="submission" date="2024-11" db="EMBL/GenBank/DDBJ databases">
        <title>Chromosome-level genome assembly of the freshwater bivalve Anodonta woodiana.</title>
        <authorList>
            <person name="Chen X."/>
        </authorList>
    </citation>
    <scope>NUCLEOTIDE SEQUENCE [LARGE SCALE GENOMIC DNA]</scope>
    <source>
        <strain evidence="7">MN2024</strain>
        <tissue evidence="7">Gills</tissue>
    </source>
</reference>
<dbReference type="Pfam" id="PF00097">
    <property type="entry name" value="zf-C3HC4"/>
    <property type="match status" value="1"/>
</dbReference>
<keyword evidence="2 4" id="KW-0863">Zinc-finger</keyword>
<dbReference type="InterPro" id="IPR047153">
    <property type="entry name" value="TRIM45/56/19-like"/>
</dbReference>
<dbReference type="InterPro" id="IPR000315">
    <property type="entry name" value="Znf_B-box"/>
</dbReference>
<feature type="domain" description="B box-type" evidence="6">
    <location>
        <begin position="150"/>
        <end position="194"/>
    </location>
</feature>
<dbReference type="SMART" id="SM00184">
    <property type="entry name" value="RING"/>
    <property type="match status" value="1"/>
</dbReference>
<evidence type="ECO:0000313" key="7">
    <source>
        <dbReference type="EMBL" id="KAL3890668.1"/>
    </source>
</evidence>
<sequence>MAAASRQVCSICKDTLKSPKLIPCNHSVCYKCLEDYARANLSNGRFKCPLCTTKEGVSGFESNESRINSDFLKQIGQNDTNEIRAIEKYECEKYACDICGPNSIACYRCLDCAENFCQACSNVHEKAKATRHHKICDFGTLDQTTKGTIRQRIFCEKHPEEEIKLVCQTCDVLMCVLCKAANHDTHYSKTVADAAFKVQKKLRATINEITVELRRLNFSLKKGEVLETTINEA</sequence>
<dbReference type="AlphaFoldDB" id="A0ABD3Y042"/>
<dbReference type="EMBL" id="JBJQND010000001">
    <property type="protein sequence ID" value="KAL3890668.1"/>
    <property type="molecule type" value="Genomic_DNA"/>
</dbReference>
<evidence type="ECO:0000256" key="4">
    <source>
        <dbReference type="PROSITE-ProRule" id="PRU00024"/>
    </source>
</evidence>
<dbReference type="GO" id="GO:0008270">
    <property type="term" value="F:zinc ion binding"/>
    <property type="evidence" value="ECO:0007669"/>
    <property type="project" value="UniProtKB-KW"/>
</dbReference>